<dbReference type="AlphaFoldDB" id="A0A8S1NJP5"/>
<keyword evidence="3" id="KW-1185">Reference proteome</keyword>
<protein>
    <submittedName>
        <fullName evidence="1">Uncharacterized protein</fullName>
    </submittedName>
</protein>
<dbReference type="EMBL" id="CAJJDN010000050">
    <property type="protein sequence ID" value="CAD8086874.1"/>
    <property type="molecule type" value="Genomic_DNA"/>
</dbReference>
<dbReference type="Proteomes" id="UP000692954">
    <property type="component" value="Unassembled WGS sequence"/>
</dbReference>
<reference evidence="1" key="1">
    <citation type="submission" date="2021-01" db="EMBL/GenBank/DDBJ databases">
        <authorList>
            <consortium name="Genoscope - CEA"/>
            <person name="William W."/>
        </authorList>
    </citation>
    <scope>NUCLEOTIDE SEQUENCE</scope>
</reference>
<organism evidence="1 3">
    <name type="scientific">Paramecium sonneborni</name>
    <dbReference type="NCBI Taxonomy" id="65129"/>
    <lineage>
        <taxon>Eukaryota</taxon>
        <taxon>Sar</taxon>
        <taxon>Alveolata</taxon>
        <taxon>Ciliophora</taxon>
        <taxon>Intramacronucleata</taxon>
        <taxon>Oligohymenophorea</taxon>
        <taxon>Peniculida</taxon>
        <taxon>Parameciidae</taxon>
        <taxon>Paramecium</taxon>
    </lineage>
</organism>
<name>A0A8S1NJP5_9CILI</name>
<evidence type="ECO:0000313" key="2">
    <source>
        <dbReference type="EMBL" id="CAD8086876.1"/>
    </source>
</evidence>
<dbReference type="EMBL" id="CAJJDN010000050">
    <property type="protein sequence ID" value="CAD8086876.1"/>
    <property type="molecule type" value="Genomic_DNA"/>
</dbReference>
<accession>A0A8S1NJP5</accession>
<proteinExistence type="predicted"/>
<comment type="caution">
    <text evidence="1">The sequence shown here is derived from an EMBL/GenBank/DDBJ whole genome shotgun (WGS) entry which is preliminary data.</text>
</comment>
<evidence type="ECO:0000313" key="3">
    <source>
        <dbReference type="Proteomes" id="UP000692954"/>
    </source>
</evidence>
<gene>
    <name evidence="1" type="ORF">PSON_ATCC_30995.1.T0500233</name>
    <name evidence="2" type="ORF">PSON_ATCC_30995.1.T0500234</name>
</gene>
<evidence type="ECO:0000313" key="1">
    <source>
        <dbReference type="EMBL" id="CAD8086874.1"/>
    </source>
</evidence>
<sequence length="180" mass="21506">MQSQSIGEDDMKQSDDKNKDQISYCELYSFNLTYEEIQQESKDKNIKLIPDDKQVFFEIILKEQQMRLDKNYQDLYKSYSGNVEEMIRSKIFKQYGYDDCPTNHKLYYVLTQKFRNDPELKNQVFFWRNNVMKGCRVALNQEPPDIQLVNLENKKVSLLKLMIQCHKENRLLVVYSGSIT</sequence>